<evidence type="ECO:0000313" key="3">
    <source>
        <dbReference type="Proteomes" id="UP000596660"/>
    </source>
</evidence>
<evidence type="ECO:0000256" key="1">
    <source>
        <dbReference type="SAM" id="MobiDB-lite"/>
    </source>
</evidence>
<evidence type="ECO:0000313" key="2">
    <source>
        <dbReference type="EnsemblPlants" id="AUR62042327-RA:cds"/>
    </source>
</evidence>
<dbReference type="Proteomes" id="UP000596660">
    <property type="component" value="Unplaced"/>
</dbReference>
<dbReference type="EnsemblPlants" id="AUR62042327-RA">
    <property type="protein sequence ID" value="AUR62042327-RA:cds"/>
    <property type="gene ID" value="AUR62042327"/>
</dbReference>
<feature type="region of interest" description="Disordered" evidence="1">
    <location>
        <begin position="1"/>
        <end position="41"/>
    </location>
</feature>
<protein>
    <submittedName>
        <fullName evidence="2">Uncharacterized protein</fullName>
    </submittedName>
</protein>
<dbReference type="Gramene" id="AUR62042327-RA">
    <property type="protein sequence ID" value="AUR62042327-RA:cds"/>
    <property type="gene ID" value="AUR62042327"/>
</dbReference>
<name>A0A803N8X6_CHEQI</name>
<feature type="compositionally biased region" description="Polar residues" evidence="1">
    <location>
        <begin position="59"/>
        <end position="84"/>
    </location>
</feature>
<reference evidence="2" key="2">
    <citation type="submission" date="2021-03" db="UniProtKB">
        <authorList>
            <consortium name="EnsemblPlants"/>
        </authorList>
    </citation>
    <scope>IDENTIFICATION</scope>
</reference>
<keyword evidence="3" id="KW-1185">Reference proteome</keyword>
<dbReference type="AlphaFoldDB" id="A0A803N8X6"/>
<feature type="region of interest" description="Disordered" evidence="1">
    <location>
        <begin position="54"/>
        <end position="124"/>
    </location>
</feature>
<accession>A0A803N8X6</accession>
<organism evidence="2 3">
    <name type="scientific">Chenopodium quinoa</name>
    <name type="common">Quinoa</name>
    <dbReference type="NCBI Taxonomy" id="63459"/>
    <lineage>
        <taxon>Eukaryota</taxon>
        <taxon>Viridiplantae</taxon>
        <taxon>Streptophyta</taxon>
        <taxon>Embryophyta</taxon>
        <taxon>Tracheophyta</taxon>
        <taxon>Spermatophyta</taxon>
        <taxon>Magnoliopsida</taxon>
        <taxon>eudicotyledons</taxon>
        <taxon>Gunneridae</taxon>
        <taxon>Pentapetalae</taxon>
        <taxon>Caryophyllales</taxon>
        <taxon>Chenopodiaceae</taxon>
        <taxon>Chenopodioideae</taxon>
        <taxon>Atripliceae</taxon>
        <taxon>Chenopodium</taxon>
    </lineage>
</organism>
<reference evidence="2" key="1">
    <citation type="journal article" date="2017" name="Nature">
        <title>The genome of Chenopodium quinoa.</title>
        <authorList>
            <person name="Jarvis D.E."/>
            <person name="Ho Y.S."/>
            <person name="Lightfoot D.J."/>
            <person name="Schmoeckel S.M."/>
            <person name="Li B."/>
            <person name="Borm T.J.A."/>
            <person name="Ohyanagi H."/>
            <person name="Mineta K."/>
            <person name="Michell C.T."/>
            <person name="Saber N."/>
            <person name="Kharbatia N.M."/>
            <person name="Rupper R.R."/>
            <person name="Sharp A.R."/>
            <person name="Dally N."/>
            <person name="Boughton B.A."/>
            <person name="Woo Y.H."/>
            <person name="Gao G."/>
            <person name="Schijlen E.G.W.M."/>
            <person name="Guo X."/>
            <person name="Momin A.A."/>
            <person name="Negrao S."/>
            <person name="Al-Babili S."/>
            <person name="Gehring C."/>
            <person name="Roessner U."/>
            <person name="Jung C."/>
            <person name="Murphy K."/>
            <person name="Arold S.T."/>
            <person name="Gojobori T."/>
            <person name="van der Linden C.G."/>
            <person name="van Loo E.N."/>
            <person name="Jellen E.N."/>
            <person name="Maughan P.J."/>
            <person name="Tester M."/>
        </authorList>
    </citation>
    <scope>NUCLEOTIDE SEQUENCE [LARGE SCALE GENOMIC DNA]</scope>
    <source>
        <strain evidence="2">cv. PI 614886</strain>
    </source>
</reference>
<feature type="compositionally biased region" description="Basic and acidic residues" evidence="1">
    <location>
        <begin position="18"/>
        <end position="27"/>
    </location>
</feature>
<proteinExistence type="predicted"/>
<feature type="compositionally biased region" description="Low complexity" evidence="1">
    <location>
        <begin position="98"/>
        <end position="107"/>
    </location>
</feature>
<sequence>MLAFGIKMDEEALEPGSDEIRGKHESEALEENGDGDVLWPSPVHQLELHSSAVDVMDQPHSSGQQLYPTSSADCQPVQLTSEASSHPEQHVSSRRRLQSVSQSQTTLEDQQSSPVAFLPVASLD</sequence>